<dbReference type="InterPro" id="IPR043755">
    <property type="entry name" value="DUF5701"/>
</dbReference>
<proteinExistence type="predicted"/>
<dbReference type="EMBL" id="BAAAQY010000011">
    <property type="protein sequence ID" value="GAA2244878.1"/>
    <property type="molecule type" value="Genomic_DNA"/>
</dbReference>
<comment type="caution">
    <text evidence="1">The sequence shown here is derived from an EMBL/GenBank/DDBJ whole genome shotgun (WGS) entry which is preliminary data.</text>
</comment>
<protein>
    <submittedName>
        <fullName evidence="1">DUF5701 family protein</fullName>
    </submittedName>
</protein>
<dbReference type="Pfam" id="PF18959">
    <property type="entry name" value="DUF5701"/>
    <property type="match status" value="1"/>
</dbReference>
<organism evidence="1 2">
    <name type="scientific">Herbiconiux moechotypicola</name>
    <dbReference type="NCBI Taxonomy" id="637393"/>
    <lineage>
        <taxon>Bacteria</taxon>
        <taxon>Bacillati</taxon>
        <taxon>Actinomycetota</taxon>
        <taxon>Actinomycetes</taxon>
        <taxon>Micrococcales</taxon>
        <taxon>Microbacteriaceae</taxon>
        <taxon>Herbiconiux</taxon>
    </lineage>
</organism>
<dbReference type="Proteomes" id="UP001500929">
    <property type="component" value="Unassembled WGS sequence"/>
</dbReference>
<sequence>MRGVGLIVAEREGPPVSLTSTAPAPTATATTPTVREQVERLVALGVPELAGVSAEELRSAASKLRGGARSILIVHPSLVPVSRLVPLLSRSGKPGFVVSDFSDLDQFEPLDDIDVPDRPLYLVHEVERGDDLRNWSPDEALPEIVSRGRRPLTVSEGVSWFLQQPDQLEPNFCAMTIGSRLRRPAGGLDARTPAIWISSGTGRDGRAVRGAPKLGWCWAGNRHTWLGFASAARC</sequence>
<evidence type="ECO:0000313" key="1">
    <source>
        <dbReference type="EMBL" id="GAA2244878.1"/>
    </source>
</evidence>
<evidence type="ECO:0000313" key="2">
    <source>
        <dbReference type="Proteomes" id="UP001500929"/>
    </source>
</evidence>
<reference evidence="1 2" key="1">
    <citation type="journal article" date="2019" name="Int. J. Syst. Evol. Microbiol.">
        <title>The Global Catalogue of Microorganisms (GCM) 10K type strain sequencing project: providing services to taxonomists for standard genome sequencing and annotation.</title>
        <authorList>
            <consortium name="The Broad Institute Genomics Platform"/>
            <consortium name="The Broad Institute Genome Sequencing Center for Infectious Disease"/>
            <person name="Wu L."/>
            <person name="Ma J."/>
        </authorList>
    </citation>
    <scope>NUCLEOTIDE SEQUENCE [LARGE SCALE GENOMIC DNA]</scope>
    <source>
        <strain evidence="1 2">JCM 16117</strain>
    </source>
</reference>
<accession>A0ABN3DZB8</accession>
<name>A0ABN3DZB8_9MICO</name>
<gene>
    <name evidence="1" type="ORF">GCM10009851_32670</name>
</gene>
<keyword evidence="2" id="KW-1185">Reference proteome</keyword>